<evidence type="ECO:0000313" key="2">
    <source>
        <dbReference type="Ensembl" id="ENSSDUP00000033054.1"/>
    </source>
</evidence>
<feature type="compositionally biased region" description="Basic and acidic residues" evidence="1">
    <location>
        <begin position="57"/>
        <end position="79"/>
    </location>
</feature>
<feature type="compositionally biased region" description="Pro residues" evidence="1">
    <location>
        <begin position="36"/>
        <end position="49"/>
    </location>
</feature>
<protein>
    <submittedName>
        <fullName evidence="2">Uncharacterized protein</fullName>
    </submittedName>
</protein>
<keyword evidence="3" id="KW-1185">Reference proteome</keyword>
<feature type="compositionally biased region" description="Pro residues" evidence="1">
    <location>
        <begin position="131"/>
        <end position="142"/>
    </location>
</feature>
<accession>A0A3B4VQZ2</accession>
<feature type="region of interest" description="Disordered" evidence="1">
    <location>
        <begin position="1"/>
        <end position="144"/>
    </location>
</feature>
<reference evidence="2" key="2">
    <citation type="submission" date="2025-09" db="UniProtKB">
        <authorList>
            <consortium name="Ensembl"/>
        </authorList>
    </citation>
    <scope>IDENTIFICATION</scope>
</reference>
<dbReference type="AlphaFoldDB" id="A0A3B4VQZ2"/>
<evidence type="ECO:0000313" key="3">
    <source>
        <dbReference type="Proteomes" id="UP000261420"/>
    </source>
</evidence>
<proteinExistence type="predicted"/>
<dbReference type="GeneTree" id="ENSGT01010000229416"/>
<dbReference type="Ensembl" id="ENSSDUT00000033617.1">
    <property type="protein sequence ID" value="ENSSDUP00000033054.1"/>
    <property type="gene ID" value="ENSSDUG00000023739.1"/>
</dbReference>
<evidence type="ECO:0000256" key="1">
    <source>
        <dbReference type="SAM" id="MobiDB-lite"/>
    </source>
</evidence>
<organism evidence="2 3">
    <name type="scientific">Seriola dumerili</name>
    <name type="common">Greater amberjack</name>
    <name type="synonym">Caranx dumerili</name>
    <dbReference type="NCBI Taxonomy" id="41447"/>
    <lineage>
        <taxon>Eukaryota</taxon>
        <taxon>Metazoa</taxon>
        <taxon>Chordata</taxon>
        <taxon>Craniata</taxon>
        <taxon>Vertebrata</taxon>
        <taxon>Euteleostomi</taxon>
        <taxon>Actinopterygii</taxon>
        <taxon>Neopterygii</taxon>
        <taxon>Teleostei</taxon>
        <taxon>Neoteleostei</taxon>
        <taxon>Acanthomorphata</taxon>
        <taxon>Carangaria</taxon>
        <taxon>Carangiformes</taxon>
        <taxon>Carangidae</taxon>
        <taxon>Seriola</taxon>
    </lineage>
</organism>
<sequence>MSGWPPEATRGSPRERDPAGAVAGEIREKGPARVESPPPTAVPDPPAGPPSTRRRTPPRENPRPTTHEAPRTRAPRDGPRTALPAAERGGRRGDCSPSRGSSPAPLRTPARPTQPLEPILIPKGRAGSAPDPKPGPGGPPGPALRFFKVSGHCSHLSRNPVSSTRCLKFTDDRELFCQMGTHVPIWQNVTFCQKAQFCSHLSKLTKGLKGIRIVKILPVCQPIWQNVSHLSTHSAKCFPFDNSKCKANVPTIALHFNTIQMYGNCQISGATCQKRSRLSTHYKVCRLSSQNHLFGPNVNYTAHKTLSPLGTDV</sequence>
<name>A0A3B4VQZ2_SERDU</name>
<dbReference type="STRING" id="41447.ENSSDUP00000033054"/>
<reference evidence="2" key="1">
    <citation type="submission" date="2025-08" db="UniProtKB">
        <authorList>
            <consortium name="Ensembl"/>
        </authorList>
    </citation>
    <scope>IDENTIFICATION</scope>
</reference>
<dbReference type="Proteomes" id="UP000261420">
    <property type="component" value="Unplaced"/>
</dbReference>